<organism evidence="2 3">
    <name type="scientific">Cylindrobasidium torrendii FP15055 ss-10</name>
    <dbReference type="NCBI Taxonomy" id="1314674"/>
    <lineage>
        <taxon>Eukaryota</taxon>
        <taxon>Fungi</taxon>
        <taxon>Dikarya</taxon>
        <taxon>Basidiomycota</taxon>
        <taxon>Agaricomycotina</taxon>
        <taxon>Agaricomycetes</taxon>
        <taxon>Agaricomycetidae</taxon>
        <taxon>Agaricales</taxon>
        <taxon>Marasmiineae</taxon>
        <taxon>Physalacriaceae</taxon>
        <taxon>Cylindrobasidium</taxon>
    </lineage>
</organism>
<proteinExistence type="predicted"/>
<keyword evidence="3" id="KW-1185">Reference proteome</keyword>
<name>A0A0D7AQU3_9AGAR</name>
<protein>
    <submittedName>
        <fullName evidence="2">Uncharacterized protein</fullName>
    </submittedName>
</protein>
<feature type="region of interest" description="Disordered" evidence="1">
    <location>
        <begin position="104"/>
        <end position="127"/>
    </location>
</feature>
<gene>
    <name evidence="2" type="ORF">CYLTODRAFT_495570</name>
</gene>
<dbReference type="EMBL" id="KN881457">
    <property type="protein sequence ID" value="KIY60607.1"/>
    <property type="molecule type" value="Genomic_DNA"/>
</dbReference>
<accession>A0A0D7AQU3</accession>
<evidence type="ECO:0000256" key="1">
    <source>
        <dbReference type="SAM" id="MobiDB-lite"/>
    </source>
</evidence>
<evidence type="ECO:0000313" key="2">
    <source>
        <dbReference type="EMBL" id="KIY60607.1"/>
    </source>
</evidence>
<dbReference type="Proteomes" id="UP000054007">
    <property type="component" value="Unassembled WGS sequence"/>
</dbReference>
<reference evidence="2 3" key="1">
    <citation type="journal article" date="2015" name="Fungal Genet. Biol.">
        <title>Evolution of novel wood decay mechanisms in Agaricales revealed by the genome sequences of Fistulina hepatica and Cylindrobasidium torrendii.</title>
        <authorList>
            <person name="Floudas D."/>
            <person name="Held B.W."/>
            <person name="Riley R."/>
            <person name="Nagy L.G."/>
            <person name="Koehler G."/>
            <person name="Ransdell A.S."/>
            <person name="Younus H."/>
            <person name="Chow J."/>
            <person name="Chiniquy J."/>
            <person name="Lipzen A."/>
            <person name="Tritt A."/>
            <person name="Sun H."/>
            <person name="Haridas S."/>
            <person name="LaButti K."/>
            <person name="Ohm R.A."/>
            <person name="Kues U."/>
            <person name="Blanchette R.A."/>
            <person name="Grigoriev I.V."/>
            <person name="Minto R.E."/>
            <person name="Hibbett D.S."/>
        </authorList>
    </citation>
    <scope>NUCLEOTIDE SEQUENCE [LARGE SCALE GENOMIC DNA]</scope>
    <source>
        <strain evidence="2 3">FP15055 ss-10</strain>
    </source>
</reference>
<evidence type="ECO:0000313" key="3">
    <source>
        <dbReference type="Proteomes" id="UP000054007"/>
    </source>
</evidence>
<dbReference type="AlphaFoldDB" id="A0A0D7AQU3"/>
<sequence length="127" mass="14676">MTHYSEDATICLDELRDVPLAPPYVFFAITSVMNKWYEWIEAAEEKGPLPPLRLSEAHSKRVKEMQDFAVEKIGLFQDMPPEEYNHLKFEGLDPKTERCFKEAMGTSYTDDPMPLMVDTGKKDRDGK</sequence>